<keyword evidence="5" id="KW-1185">Reference proteome</keyword>
<accession>A0ABR2KJM8</accession>
<reference evidence="4 5" key="1">
    <citation type="submission" date="2024-04" db="EMBL/GenBank/DDBJ databases">
        <title>Tritrichomonas musculus Genome.</title>
        <authorList>
            <person name="Alves-Ferreira E."/>
            <person name="Grigg M."/>
            <person name="Lorenzi H."/>
            <person name="Galac M."/>
        </authorList>
    </citation>
    <scope>NUCLEOTIDE SEQUENCE [LARGE SCALE GENOMIC DNA]</scope>
    <source>
        <strain evidence="4 5">EAF2021</strain>
    </source>
</reference>
<keyword evidence="2" id="KW-0819">tRNA processing</keyword>
<name>A0ABR2KJM8_9EUKA</name>
<evidence type="ECO:0008006" key="6">
    <source>
        <dbReference type="Google" id="ProtNLM"/>
    </source>
</evidence>
<proteinExistence type="predicted"/>
<dbReference type="EMBL" id="JAPFFF010000004">
    <property type="protein sequence ID" value="KAK8891018.1"/>
    <property type="molecule type" value="Genomic_DNA"/>
</dbReference>
<sequence length="121" mass="13817">MIEEQEPLIIRSKIVHDSKKETDIYMTKNSIITSLISTIEKRIHKFGFVDVHSLGAANYKALKLALLIVKAHPNELDTTVKTDTVETNDFVVPTTPDQQREVKHRELNSVHIHIFRKGSKS</sequence>
<dbReference type="Proteomes" id="UP001470230">
    <property type="component" value="Unassembled WGS sequence"/>
</dbReference>
<dbReference type="Gene3D" id="3.30.110.20">
    <property type="entry name" value="Alba-like domain"/>
    <property type="match status" value="1"/>
</dbReference>
<evidence type="ECO:0000256" key="3">
    <source>
        <dbReference type="ARBA" id="ARBA00023242"/>
    </source>
</evidence>
<dbReference type="InterPro" id="IPR014612">
    <property type="entry name" value="Pop7/Rpp20"/>
</dbReference>
<evidence type="ECO:0000313" key="5">
    <source>
        <dbReference type="Proteomes" id="UP001470230"/>
    </source>
</evidence>
<keyword evidence="3" id="KW-0539">Nucleus</keyword>
<dbReference type="SUPFAM" id="SSF82704">
    <property type="entry name" value="AlbA-like"/>
    <property type="match status" value="1"/>
</dbReference>
<evidence type="ECO:0000256" key="2">
    <source>
        <dbReference type="ARBA" id="ARBA00022694"/>
    </source>
</evidence>
<dbReference type="InterPro" id="IPR036882">
    <property type="entry name" value="Alba-like_dom_sf"/>
</dbReference>
<evidence type="ECO:0000313" key="4">
    <source>
        <dbReference type="EMBL" id="KAK8891018.1"/>
    </source>
</evidence>
<protein>
    <recommendedName>
        <fullName evidence="6">DNA/RNA-binding protein Alba-like domain-containing protein</fullName>
    </recommendedName>
</protein>
<gene>
    <name evidence="4" type="ORF">M9Y10_028221</name>
</gene>
<comment type="caution">
    <text evidence="4">The sequence shown here is derived from an EMBL/GenBank/DDBJ whole genome shotgun (WGS) entry which is preliminary data.</text>
</comment>
<dbReference type="Pfam" id="PF12328">
    <property type="entry name" value="Rpp20"/>
    <property type="match status" value="1"/>
</dbReference>
<evidence type="ECO:0000256" key="1">
    <source>
        <dbReference type="ARBA" id="ARBA00004123"/>
    </source>
</evidence>
<organism evidence="4 5">
    <name type="scientific">Tritrichomonas musculus</name>
    <dbReference type="NCBI Taxonomy" id="1915356"/>
    <lineage>
        <taxon>Eukaryota</taxon>
        <taxon>Metamonada</taxon>
        <taxon>Parabasalia</taxon>
        <taxon>Tritrichomonadida</taxon>
        <taxon>Tritrichomonadidae</taxon>
        <taxon>Tritrichomonas</taxon>
    </lineage>
</organism>
<comment type="subcellular location">
    <subcellularLocation>
        <location evidence="1">Nucleus</location>
    </subcellularLocation>
</comment>